<keyword evidence="3" id="KW-1185">Reference proteome</keyword>
<dbReference type="NCBIfam" id="TIGR01244">
    <property type="entry name" value="TIGR01244 family sulfur transferase"/>
    <property type="match status" value="1"/>
</dbReference>
<evidence type="ECO:0000313" key="3">
    <source>
        <dbReference type="Proteomes" id="UP000008130"/>
    </source>
</evidence>
<name>F2IVF9_POLGS</name>
<reference evidence="2 3" key="1">
    <citation type="journal article" date="2011" name="J. Bacteriol.">
        <title>Complete genome sequence of Polymorphum gilvum SL003B-26A1T, a crude oil-degrading bacterium from oil-polluted saline soil.</title>
        <authorList>
            <person name="Li S.G."/>
            <person name="Tang Y.Q."/>
            <person name="Nie Y."/>
            <person name="Cai M."/>
            <person name="Wu X.L."/>
        </authorList>
    </citation>
    <scope>NUCLEOTIDE SEQUENCE [LARGE SCALE GENOMIC DNA]</scope>
    <source>
        <strain evidence="3">LMG 25793 / CGMCC 1.9160 / SL003B-26A1</strain>
    </source>
</reference>
<keyword evidence="2" id="KW-0378">Hydrolase</keyword>
<dbReference type="HOGENOM" id="CLU_105726_3_0_5"/>
<organism evidence="2 3">
    <name type="scientific">Polymorphum gilvum (strain LMG 25793 / CGMCC 1.9160 / SL003B-26A1)</name>
    <dbReference type="NCBI Taxonomy" id="991905"/>
    <lineage>
        <taxon>Bacteria</taxon>
        <taxon>Pseudomonadati</taxon>
        <taxon>Pseudomonadota</taxon>
        <taxon>Alphaproteobacteria</taxon>
        <taxon>Rhodobacterales</taxon>
        <taxon>Paracoccaceae</taxon>
        <taxon>Polymorphum</taxon>
    </lineage>
</organism>
<dbReference type="InterPro" id="IPR029021">
    <property type="entry name" value="Prot-tyrosine_phosphatase-like"/>
</dbReference>
<dbReference type="AlphaFoldDB" id="F2IVF9"/>
<dbReference type="Gene3D" id="3.90.190.10">
    <property type="entry name" value="Protein tyrosine phosphatase superfamily"/>
    <property type="match status" value="1"/>
</dbReference>
<dbReference type="KEGG" id="pgv:SL003B_4260"/>
<proteinExistence type="predicted"/>
<dbReference type="CDD" id="cd14503">
    <property type="entry name" value="PTP-bact"/>
    <property type="match status" value="1"/>
</dbReference>
<protein>
    <submittedName>
        <fullName evidence="2">Beta-lactamase hydrolase-like protein</fullName>
    </submittedName>
</protein>
<dbReference type="SUPFAM" id="SSF52799">
    <property type="entry name" value="(Phosphotyrosine protein) phosphatases II"/>
    <property type="match status" value="1"/>
</dbReference>
<gene>
    <name evidence="2" type="ordered locus">SL003B_4260</name>
</gene>
<sequence>MDIRKISSSLSVAPQIEVADLAAVAAQGFRTVVNNRPDGEAPGQPGSDAMEAAARALGLAYLYIPVVSGRITDEDIEAFRRALATVEGPVFAYCRSGTRSTCLWALAEAARGGDIAGIVSAAAEAGYALDGLRPRLEACARAATLSAEGA</sequence>
<dbReference type="GO" id="GO:0016787">
    <property type="term" value="F:hydrolase activity"/>
    <property type="evidence" value="ECO:0007669"/>
    <property type="project" value="UniProtKB-KW"/>
</dbReference>
<dbReference type="OrthoDB" id="9805710at2"/>
<dbReference type="Proteomes" id="UP000008130">
    <property type="component" value="Chromosome"/>
</dbReference>
<dbReference type="RefSeq" id="WP_013654975.1">
    <property type="nucleotide sequence ID" value="NC_015259.1"/>
</dbReference>
<dbReference type="STRING" id="991905.SL003B_4260"/>
<dbReference type="EMBL" id="CP002568">
    <property type="protein sequence ID" value="ADZ72677.1"/>
    <property type="molecule type" value="Genomic_DNA"/>
</dbReference>
<feature type="domain" description="Beta-lactamase hydrolase-like protein phosphatase-like" evidence="1">
    <location>
        <begin position="2"/>
        <end position="109"/>
    </location>
</feature>
<accession>F2IVF9</accession>
<evidence type="ECO:0000313" key="2">
    <source>
        <dbReference type="EMBL" id="ADZ72677.1"/>
    </source>
</evidence>
<dbReference type="InterPro" id="IPR005939">
    <property type="entry name" value="BLH_phosphatase-like"/>
</dbReference>
<dbReference type="eggNOG" id="COG3453">
    <property type="taxonomic scope" value="Bacteria"/>
</dbReference>
<evidence type="ECO:0000259" key="1">
    <source>
        <dbReference type="Pfam" id="PF04273"/>
    </source>
</evidence>
<dbReference type="Pfam" id="PF04273">
    <property type="entry name" value="BLH_phosphatase"/>
    <property type="match status" value="1"/>
</dbReference>